<feature type="compositionally biased region" description="Basic residues" evidence="1">
    <location>
        <begin position="38"/>
        <end position="47"/>
    </location>
</feature>
<dbReference type="Proteomes" id="UP001231362">
    <property type="component" value="Unassembled WGS sequence"/>
</dbReference>
<feature type="transmembrane region" description="Helical" evidence="2">
    <location>
        <begin position="56"/>
        <end position="77"/>
    </location>
</feature>
<gene>
    <name evidence="3" type="ORF">J2S07_003527</name>
</gene>
<comment type="caution">
    <text evidence="3">The sequence shown here is derived from an EMBL/GenBank/DDBJ whole genome shotgun (WGS) entry which is preliminary data.</text>
</comment>
<feature type="region of interest" description="Disordered" evidence="1">
    <location>
        <begin position="1"/>
        <end position="47"/>
    </location>
</feature>
<dbReference type="EMBL" id="JAUSTU010000022">
    <property type="protein sequence ID" value="MDQ0157198.1"/>
    <property type="molecule type" value="Genomic_DNA"/>
</dbReference>
<accession>A0ABT9V8B9</accession>
<feature type="compositionally biased region" description="Polar residues" evidence="1">
    <location>
        <begin position="88"/>
        <end position="101"/>
    </location>
</feature>
<keyword evidence="2" id="KW-0812">Transmembrane</keyword>
<feature type="region of interest" description="Disordered" evidence="1">
    <location>
        <begin position="81"/>
        <end position="125"/>
    </location>
</feature>
<feature type="compositionally biased region" description="Basic and acidic residues" evidence="1">
    <location>
        <begin position="1"/>
        <end position="13"/>
    </location>
</feature>
<sequence length="125" mass="14716">MNKEEPLRDQAERLRKRIAKKDSSLPEVDAGGALPPRSRVHQHKKKRTRWRLKYPIIRLLALFFILLPIVCFSLYTINENNKKGETEPVSTEQENYETVNFDNGDEDHQQDEKENPDDNKENVNE</sequence>
<evidence type="ECO:0000313" key="4">
    <source>
        <dbReference type="Proteomes" id="UP001231362"/>
    </source>
</evidence>
<dbReference type="RefSeq" id="WP_307151667.1">
    <property type="nucleotide sequence ID" value="NZ_JAUSTU010000022.1"/>
</dbReference>
<organism evidence="3 4">
    <name type="scientific">Anoxybacillus andreesenii</name>
    <dbReference type="NCBI Taxonomy" id="1325932"/>
    <lineage>
        <taxon>Bacteria</taxon>
        <taxon>Bacillati</taxon>
        <taxon>Bacillota</taxon>
        <taxon>Bacilli</taxon>
        <taxon>Bacillales</taxon>
        <taxon>Anoxybacillaceae</taxon>
        <taxon>Anoxybacillus</taxon>
    </lineage>
</organism>
<keyword evidence="4" id="KW-1185">Reference proteome</keyword>
<feature type="compositionally biased region" description="Basic and acidic residues" evidence="1">
    <location>
        <begin position="106"/>
        <end position="125"/>
    </location>
</feature>
<evidence type="ECO:0000256" key="2">
    <source>
        <dbReference type="SAM" id="Phobius"/>
    </source>
</evidence>
<keyword evidence="2" id="KW-0472">Membrane</keyword>
<keyword evidence="2" id="KW-1133">Transmembrane helix</keyword>
<evidence type="ECO:0000313" key="3">
    <source>
        <dbReference type="EMBL" id="MDQ0157198.1"/>
    </source>
</evidence>
<name>A0ABT9V8B9_9BACL</name>
<protein>
    <submittedName>
        <fullName evidence="3">Uncharacterized protein</fullName>
    </submittedName>
</protein>
<proteinExistence type="predicted"/>
<reference evidence="3 4" key="1">
    <citation type="submission" date="2023-07" db="EMBL/GenBank/DDBJ databases">
        <title>Genomic Encyclopedia of Type Strains, Phase IV (KMG-IV): sequencing the most valuable type-strain genomes for metagenomic binning, comparative biology and taxonomic classification.</title>
        <authorList>
            <person name="Goeker M."/>
        </authorList>
    </citation>
    <scope>NUCLEOTIDE SEQUENCE [LARGE SCALE GENOMIC DNA]</scope>
    <source>
        <strain evidence="3 4">DSM 23948</strain>
    </source>
</reference>
<evidence type="ECO:0000256" key="1">
    <source>
        <dbReference type="SAM" id="MobiDB-lite"/>
    </source>
</evidence>